<organism evidence="2 3">
    <name type="scientific">Candidatus Parabacteroides intestinipullorum</name>
    <dbReference type="NCBI Taxonomy" id="2838723"/>
    <lineage>
        <taxon>Bacteria</taxon>
        <taxon>Pseudomonadati</taxon>
        <taxon>Bacteroidota</taxon>
        <taxon>Bacteroidia</taxon>
        <taxon>Bacteroidales</taxon>
        <taxon>Tannerellaceae</taxon>
        <taxon>Parabacteroides</taxon>
    </lineage>
</organism>
<dbReference type="InterPro" id="IPR041662">
    <property type="entry name" value="SusD-like_2"/>
</dbReference>
<dbReference type="Pfam" id="PF12771">
    <property type="entry name" value="SusD-like_2"/>
    <property type="match status" value="1"/>
</dbReference>
<evidence type="ECO:0000313" key="2">
    <source>
        <dbReference type="EMBL" id="HIX73584.1"/>
    </source>
</evidence>
<keyword evidence="1" id="KW-0732">Signal</keyword>
<dbReference type="Gene3D" id="1.25.40.390">
    <property type="match status" value="1"/>
</dbReference>
<sequence>MKNKNIFIALCSVALLSFTACSEDTFDDINKDNQHPAPESVPAYLQLTEAIMNTGYSAVSGDYSFYVSSLTEQEIGAGNNQLMKAELRNPIEWAGSTTFNNAWNSIYGNLNNILQMQEKIENEVSGNVGHYDILAMAQILEALNFGILTDMHGDIPYSEACKGLENLQPKLDAQKDVYAGILATLDEAIANLDKAKAEKLENAGNQDILFKGNLDQWKGLAYGLKARYLLHKLAIEPAVLADVKAAAQKAVELGFKGALINEFNGSTAFNPWTAYFISRYYTLSSTTVADMMKANKDPRLSFYTYDLDAYKPGDQFAAQISTPYDKDYNVVCSYPMWLDLGSQPIHVFSISELYFILAEAQLRTGEDATEAFQTAVKNSVVEVYGFFGEDGNAAADEYVATLGKPTLQTLFEQKYLAQCVDEQVETYNDLRRLEAMGESYINLTNPNNTQSGVNRFPYRLPYANSSVLANPSIKEAYGDGYYIYSEKIWWAGGNR</sequence>
<accession>A0A9D1X629</accession>
<dbReference type="Proteomes" id="UP000886740">
    <property type="component" value="Unassembled WGS sequence"/>
</dbReference>
<reference evidence="2" key="1">
    <citation type="journal article" date="2021" name="PeerJ">
        <title>Extensive microbial diversity within the chicken gut microbiome revealed by metagenomics and culture.</title>
        <authorList>
            <person name="Gilroy R."/>
            <person name="Ravi A."/>
            <person name="Getino M."/>
            <person name="Pursley I."/>
            <person name="Horton D.L."/>
            <person name="Alikhan N.F."/>
            <person name="Baker D."/>
            <person name="Gharbi K."/>
            <person name="Hall N."/>
            <person name="Watson M."/>
            <person name="Adriaenssens E.M."/>
            <person name="Foster-Nyarko E."/>
            <person name="Jarju S."/>
            <person name="Secka A."/>
            <person name="Antonio M."/>
            <person name="Oren A."/>
            <person name="Chaudhuri R.R."/>
            <person name="La Ragione R."/>
            <person name="Hildebrand F."/>
            <person name="Pallen M.J."/>
        </authorList>
    </citation>
    <scope>NUCLEOTIDE SEQUENCE</scope>
    <source>
        <strain evidence="2">ChiGjej6B6-14162</strain>
    </source>
</reference>
<comment type="caution">
    <text evidence="2">The sequence shown here is derived from an EMBL/GenBank/DDBJ whole genome shotgun (WGS) entry which is preliminary data.</text>
</comment>
<proteinExistence type="predicted"/>
<feature type="chain" id="PRO_5038713215" evidence="1">
    <location>
        <begin position="23"/>
        <end position="495"/>
    </location>
</feature>
<name>A0A9D1X629_9BACT</name>
<dbReference type="SUPFAM" id="SSF48452">
    <property type="entry name" value="TPR-like"/>
    <property type="match status" value="1"/>
</dbReference>
<reference evidence="2" key="2">
    <citation type="submission" date="2021-04" db="EMBL/GenBank/DDBJ databases">
        <authorList>
            <person name="Gilroy R."/>
        </authorList>
    </citation>
    <scope>NUCLEOTIDE SEQUENCE</scope>
    <source>
        <strain evidence="2">ChiGjej6B6-14162</strain>
    </source>
</reference>
<dbReference type="InterPro" id="IPR011990">
    <property type="entry name" value="TPR-like_helical_dom_sf"/>
</dbReference>
<dbReference type="PROSITE" id="PS51257">
    <property type="entry name" value="PROKAR_LIPOPROTEIN"/>
    <property type="match status" value="1"/>
</dbReference>
<dbReference type="AlphaFoldDB" id="A0A9D1X629"/>
<keyword evidence="2" id="KW-0449">Lipoprotein</keyword>
<dbReference type="EMBL" id="DXEL01000008">
    <property type="protein sequence ID" value="HIX73584.1"/>
    <property type="molecule type" value="Genomic_DNA"/>
</dbReference>
<evidence type="ECO:0000256" key="1">
    <source>
        <dbReference type="SAM" id="SignalP"/>
    </source>
</evidence>
<protein>
    <submittedName>
        <fullName evidence="2">SusD/RagB family nutrient-binding outer membrane lipoprotein</fullName>
    </submittedName>
</protein>
<gene>
    <name evidence="2" type="ORF">H9977_00805</name>
</gene>
<evidence type="ECO:0000313" key="3">
    <source>
        <dbReference type="Proteomes" id="UP000886740"/>
    </source>
</evidence>
<feature type="signal peptide" evidence="1">
    <location>
        <begin position="1"/>
        <end position="22"/>
    </location>
</feature>